<keyword evidence="3" id="KW-1185">Reference proteome</keyword>
<evidence type="ECO:0000256" key="1">
    <source>
        <dbReference type="SAM" id="Phobius"/>
    </source>
</evidence>
<dbReference type="AlphaFoldDB" id="A0A238U515"/>
<keyword evidence="1" id="KW-1133">Transmembrane helix</keyword>
<evidence type="ECO:0008006" key="4">
    <source>
        <dbReference type="Google" id="ProtNLM"/>
    </source>
</evidence>
<dbReference type="EMBL" id="LT899436">
    <property type="protein sequence ID" value="SNR14299.1"/>
    <property type="molecule type" value="Genomic_DNA"/>
</dbReference>
<accession>A0A238U515</accession>
<keyword evidence="1" id="KW-0472">Membrane</keyword>
<name>A0A238U515_9FLAO</name>
<evidence type="ECO:0000313" key="2">
    <source>
        <dbReference type="EMBL" id="SNR14299.1"/>
    </source>
</evidence>
<feature type="transmembrane region" description="Helical" evidence="1">
    <location>
        <begin position="64"/>
        <end position="85"/>
    </location>
</feature>
<sequence length="167" mass="19659">MGGYGSIQPLLNSNKDLLRKKSLFKNKDKKVKSEEGELEFIKLSDEELKLLKKEMAKKSWKEKVLGVFTVVFVIAFVGFTASYLIQQNRVYEEYIASKNHQHKLNEFNINIKKGDEFYYQGHYKNALFFYTKSSTLFPENSLVKTKMNNCYRLRCENENIDCNKLVR</sequence>
<protein>
    <recommendedName>
        <fullName evidence="4">Tetratricopeptide repeat protein</fullName>
    </recommendedName>
</protein>
<organism evidence="2 3">
    <name type="scientific">Tenacibaculum jejuense</name>
    <dbReference type="NCBI Taxonomy" id="584609"/>
    <lineage>
        <taxon>Bacteria</taxon>
        <taxon>Pseudomonadati</taxon>
        <taxon>Bacteroidota</taxon>
        <taxon>Flavobacteriia</taxon>
        <taxon>Flavobacteriales</taxon>
        <taxon>Flavobacteriaceae</taxon>
        <taxon>Tenacibaculum</taxon>
    </lineage>
</organism>
<evidence type="ECO:0000313" key="3">
    <source>
        <dbReference type="Proteomes" id="UP000215214"/>
    </source>
</evidence>
<dbReference type="KEGG" id="tje:TJEJU_0516"/>
<keyword evidence="1" id="KW-0812">Transmembrane</keyword>
<dbReference type="Proteomes" id="UP000215214">
    <property type="component" value="Chromosome TJEJU"/>
</dbReference>
<proteinExistence type="predicted"/>
<reference evidence="2 3" key="1">
    <citation type="submission" date="2017-07" db="EMBL/GenBank/DDBJ databases">
        <authorList>
            <person name="Sun Z.S."/>
            <person name="Albrecht U."/>
            <person name="Echele G."/>
            <person name="Lee C.C."/>
        </authorList>
    </citation>
    <scope>NUCLEOTIDE SEQUENCE [LARGE SCALE GENOMIC DNA]</scope>
    <source>
        <strain evidence="3">type strain: KCTC 22618</strain>
    </source>
</reference>
<gene>
    <name evidence="2" type="ORF">TJEJU_0516</name>
</gene>